<feature type="region of interest" description="Disordered" evidence="3">
    <location>
        <begin position="1"/>
        <end position="62"/>
    </location>
</feature>
<dbReference type="SMART" id="SM00248">
    <property type="entry name" value="ANK"/>
    <property type="match status" value="13"/>
</dbReference>
<feature type="domain" description="DUF7069" evidence="6">
    <location>
        <begin position="556"/>
        <end position="606"/>
    </location>
</feature>
<name>A0A9W4HDC3_PENOL</name>
<dbReference type="PRINTS" id="PR01415">
    <property type="entry name" value="ANKYRIN"/>
</dbReference>
<comment type="caution">
    <text evidence="8">The sequence shown here is derived from an EMBL/GenBank/DDBJ whole genome shotgun (WGS) entry which is preliminary data.</text>
</comment>
<dbReference type="Pfam" id="PF22939">
    <property type="entry name" value="WHD_GPIID"/>
    <property type="match status" value="1"/>
</dbReference>
<feature type="domain" description="Nephrocystin 3-like N-terminal" evidence="7">
    <location>
        <begin position="352"/>
        <end position="526"/>
    </location>
</feature>
<evidence type="ECO:0000259" key="5">
    <source>
        <dbReference type="Pfam" id="PF22939"/>
    </source>
</evidence>
<dbReference type="Gene3D" id="1.25.40.20">
    <property type="entry name" value="Ankyrin repeat-containing domain"/>
    <property type="match status" value="3"/>
</dbReference>
<dbReference type="InterPro" id="IPR036770">
    <property type="entry name" value="Ankyrin_rpt-contain_sf"/>
</dbReference>
<feature type="compositionally biased region" description="Polar residues" evidence="3">
    <location>
        <begin position="48"/>
        <end position="62"/>
    </location>
</feature>
<dbReference type="InterPro" id="IPR031359">
    <property type="entry name" value="NACHT_N"/>
</dbReference>
<evidence type="ECO:0000313" key="9">
    <source>
        <dbReference type="Proteomes" id="UP001153618"/>
    </source>
</evidence>
<reference evidence="8" key="1">
    <citation type="submission" date="2021-07" db="EMBL/GenBank/DDBJ databases">
        <authorList>
            <person name="Branca A.L. A."/>
        </authorList>
    </citation>
    <scope>NUCLEOTIDE SEQUENCE</scope>
</reference>
<dbReference type="PROSITE" id="PS50297">
    <property type="entry name" value="ANK_REP_REGION"/>
    <property type="match status" value="4"/>
</dbReference>
<accession>A0A9W4HDC3</accession>
<keyword evidence="2" id="KW-0040">ANK repeat</keyword>
<proteinExistence type="predicted"/>
<sequence length="1358" mass="152126">MPFSAKFNKFKEKLKSKTGSEKQGKGVAPTETSETPDVTPTPPEPSVHSSVSDPIPISSNDNTEPWARAYEIVVSREPDLMEVYARHLASLQGETAENTDLSLPRSVESAMEQLVKIREEKQWRLSILGKDVKIREQVERLAKFVLWSEPIVTKALSAQPYAALGWSGVTLLLPLFVSGLESSEAMLQGFNSLADVQLYWHICETRYLNGQHVQVYKELFEPLAKLYSYIIEFHACAICHLSKSQTSRALKGMTDSNDWKGKVTTIDELSTKCSKMIPRLEVGEVREERDKVLQEMQQSQDILNEIRSLLQTESKQSQTIHKEQKTKDLLRDLISDHTPEDYKDFNPERVKGTCEWFFKDERFCEWRAATSSSILWVSASPGCGKSVLARALIDESRLSTSVTTSTVCYFFFKDGPEHRMQATDALSVILHQIFTKHPEKRLMIQHGLSRHAELGSGLTKNFSALWNIFVKCVESPNAGEIVVVLDALDECKRTSWLQLLEKLNKTYCDWHLSGNPPKLKFLITSRPYDDLKRDFKKFSEEPSYVPFEGDDKSTEISEEINLVIDARVKEIAKDFKEDDRHMIADRLKSMKNRTYLWLHLTFDIIDQSPCQYGRRAAVVELLSDLPAEVSDAYEKILERSKDSIQTTTLLEIVLVAARPLTLDEANLALTLALSTEGCTSHTILEEEIFPKTNFSSIVKNLCGLLISVHDSKLSFIHQTAREFLIHAERRGEWQGRLKTSNAHIKMSLACLQYLSFLDMPSSSEQLVSNFPWANYSAKHWMEHARVVETEQEVQKAISNFFQQGGHPYTNWEQLYEPESHQSFRRFGLMEDKTYQPLYYVSLAGLPLTAHSLLKEDLEPNFQAITFSSSLWAAVKNDHKDIVQLIVDSGAQIFEDVYSTALSLAARDDKKEILQILLHEVKLIAASLSTPCRNQDDYYDDALFEAAVYDRREITLLLLERVKTKSPAQKKDSVSPYPVASSGHEEVVKLLRERLVESTMSDLWGRTLRHAAVQGRADIVKLLTSSDGSYLGFGGRGGALIAAAAHGYEEIVRILLGTSIDPNTPFSAYDGSRNPIHAAAKNGHKEIVQLLINHKADIHTQGNGNPLPAAARYGHKEVVQLLLDSGAEVTTHDNHHVTVLDWTVRGGHEEILQLLLHAIHFKTQEEEYKVSISTLRAAAGYGQTGIIRLLLNRVDDAKMAEFCDTTLVNAAVSGHEEAVQLLLDHGADVNLKSDRFHHSALGAAAGNGHQGVVQLILGCGANIDHMSYSEALQAVAQLGHNEILLLLLDKADPDILVDHCALAEAVENGHKETVELLLARGADANAYGGQFGTALRASMKLQYVEIEQLLRANGADPSL</sequence>
<feature type="repeat" description="ANK" evidence="2">
    <location>
        <begin position="1070"/>
        <end position="1102"/>
    </location>
</feature>
<dbReference type="InterPro" id="IPR027417">
    <property type="entry name" value="P-loop_NTPase"/>
</dbReference>
<dbReference type="InterPro" id="IPR055497">
    <property type="entry name" value="DUF7069"/>
</dbReference>
<protein>
    <recommendedName>
        <fullName evidence="10">NWD NACHT-NTPase N-terminal domain-containing protein</fullName>
    </recommendedName>
</protein>
<dbReference type="InterPro" id="IPR056884">
    <property type="entry name" value="NPHP3-like_N"/>
</dbReference>
<feature type="repeat" description="ANK" evidence="2">
    <location>
        <begin position="1101"/>
        <end position="1133"/>
    </location>
</feature>
<dbReference type="InterPro" id="IPR002110">
    <property type="entry name" value="Ankyrin_rpt"/>
</dbReference>
<evidence type="ECO:0008006" key="10">
    <source>
        <dbReference type="Google" id="ProtNLM"/>
    </source>
</evidence>
<feature type="compositionally biased region" description="Low complexity" evidence="3">
    <location>
        <begin position="29"/>
        <end position="38"/>
    </location>
</feature>
<dbReference type="OrthoDB" id="163438at2759"/>
<feature type="repeat" description="ANK" evidence="2">
    <location>
        <begin position="1204"/>
        <end position="1233"/>
    </location>
</feature>
<dbReference type="Pfam" id="PF12796">
    <property type="entry name" value="Ank_2"/>
    <property type="match status" value="4"/>
</dbReference>
<dbReference type="PANTHER" id="PTHR10039">
    <property type="entry name" value="AMELOGENIN"/>
    <property type="match status" value="1"/>
</dbReference>
<dbReference type="PANTHER" id="PTHR10039:SF14">
    <property type="entry name" value="NACHT DOMAIN-CONTAINING PROTEIN"/>
    <property type="match status" value="1"/>
</dbReference>
<dbReference type="Proteomes" id="UP001153618">
    <property type="component" value="Unassembled WGS sequence"/>
</dbReference>
<dbReference type="PROSITE" id="PS50088">
    <property type="entry name" value="ANK_REPEAT"/>
    <property type="match status" value="4"/>
</dbReference>
<evidence type="ECO:0000259" key="7">
    <source>
        <dbReference type="Pfam" id="PF24883"/>
    </source>
</evidence>
<evidence type="ECO:0000259" key="4">
    <source>
        <dbReference type="Pfam" id="PF17100"/>
    </source>
</evidence>
<dbReference type="SUPFAM" id="SSF48403">
    <property type="entry name" value="Ankyrin repeat"/>
    <property type="match status" value="2"/>
</dbReference>
<feature type="domain" description="GPI inositol-deacylase winged helix" evidence="5">
    <location>
        <begin position="639"/>
        <end position="732"/>
    </location>
</feature>
<evidence type="ECO:0000256" key="1">
    <source>
        <dbReference type="ARBA" id="ARBA00022737"/>
    </source>
</evidence>
<feature type="repeat" description="ANK" evidence="2">
    <location>
        <begin position="1296"/>
        <end position="1328"/>
    </location>
</feature>
<feature type="compositionally biased region" description="Basic and acidic residues" evidence="3">
    <location>
        <begin position="9"/>
        <end position="24"/>
    </location>
</feature>
<dbReference type="Pfam" id="PF24883">
    <property type="entry name" value="NPHP3_N"/>
    <property type="match status" value="1"/>
</dbReference>
<evidence type="ECO:0000256" key="3">
    <source>
        <dbReference type="SAM" id="MobiDB-lite"/>
    </source>
</evidence>
<evidence type="ECO:0000313" key="8">
    <source>
        <dbReference type="EMBL" id="CAG7974890.1"/>
    </source>
</evidence>
<keyword evidence="1" id="KW-0677">Repeat</keyword>
<feature type="domain" description="NWD NACHT-NTPase N-terminal" evidence="4">
    <location>
        <begin position="66"/>
        <end position="268"/>
    </location>
</feature>
<evidence type="ECO:0000259" key="6">
    <source>
        <dbReference type="Pfam" id="PF23239"/>
    </source>
</evidence>
<keyword evidence="9" id="KW-1185">Reference proteome</keyword>
<dbReference type="InterPro" id="IPR054471">
    <property type="entry name" value="GPIID_WHD"/>
</dbReference>
<dbReference type="Pfam" id="PF17100">
    <property type="entry name" value="NACHT_N"/>
    <property type="match status" value="1"/>
</dbReference>
<dbReference type="Pfam" id="PF23239">
    <property type="entry name" value="DUF7069"/>
    <property type="match status" value="1"/>
</dbReference>
<dbReference type="EMBL" id="CAJVOS010000009">
    <property type="protein sequence ID" value="CAG7974890.1"/>
    <property type="molecule type" value="Genomic_DNA"/>
</dbReference>
<gene>
    <name evidence="8" type="ORF">POLS_LOCUS1132</name>
</gene>
<organism evidence="8 9">
    <name type="scientific">Penicillium olsonii</name>
    <dbReference type="NCBI Taxonomy" id="99116"/>
    <lineage>
        <taxon>Eukaryota</taxon>
        <taxon>Fungi</taxon>
        <taxon>Dikarya</taxon>
        <taxon>Ascomycota</taxon>
        <taxon>Pezizomycotina</taxon>
        <taxon>Eurotiomycetes</taxon>
        <taxon>Eurotiomycetidae</taxon>
        <taxon>Eurotiales</taxon>
        <taxon>Aspergillaceae</taxon>
        <taxon>Penicillium</taxon>
    </lineage>
</organism>
<evidence type="ECO:0000256" key="2">
    <source>
        <dbReference type="PROSITE-ProRule" id="PRU00023"/>
    </source>
</evidence>
<dbReference type="Gene3D" id="3.40.50.300">
    <property type="entry name" value="P-loop containing nucleotide triphosphate hydrolases"/>
    <property type="match status" value="1"/>
</dbReference>
<dbReference type="SUPFAM" id="SSF52540">
    <property type="entry name" value="P-loop containing nucleoside triphosphate hydrolases"/>
    <property type="match status" value="1"/>
</dbReference>